<proteinExistence type="predicted"/>
<dbReference type="Proteomes" id="UP000593567">
    <property type="component" value="Unassembled WGS sequence"/>
</dbReference>
<keyword evidence="2" id="KW-1185">Reference proteome</keyword>
<evidence type="ECO:0000313" key="2">
    <source>
        <dbReference type="Proteomes" id="UP000593567"/>
    </source>
</evidence>
<dbReference type="EMBL" id="VXIV02001018">
    <property type="protein sequence ID" value="KAF6034702.1"/>
    <property type="molecule type" value="Genomic_DNA"/>
</dbReference>
<reference evidence="1" key="1">
    <citation type="submission" date="2020-06" db="EMBL/GenBank/DDBJ databases">
        <title>Draft genome of Bugula neritina, a colonial animal packing powerful symbionts and potential medicines.</title>
        <authorList>
            <person name="Rayko M."/>
        </authorList>
    </citation>
    <scope>NUCLEOTIDE SEQUENCE [LARGE SCALE GENOMIC DNA]</scope>
    <source>
        <strain evidence="1">Kwan_BN1</strain>
    </source>
</reference>
<dbReference type="AlphaFoldDB" id="A0A7J7K7U2"/>
<accession>A0A7J7K7U2</accession>
<gene>
    <name evidence="1" type="ORF">EB796_006993</name>
</gene>
<organism evidence="1 2">
    <name type="scientific">Bugula neritina</name>
    <name type="common">Brown bryozoan</name>
    <name type="synonym">Sertularia neritina</name>
    <dbReference type="NCBI Taxonomy" id="10212"/>
    <lineage>
        <taxon>Eukaryota</taxon>
        <taxon>Metazoa</taxon>
        <taxon>Spiralia</taxon>
        <taxon>Lophotrochozoa</taxon>
        <taxon>Bryozoa</taxon>
        <taxon>Gymnolaemata</taxon>
        <taxon>Cheilostomatida</taxon>
        <taxon>Flustrina</taxon>
        <taxon>Buguloidea</taxon>
        <taxon>Bugulidae</taxon>
        <taxon>Bugula</taxon>
    </lineage>
</organism>
<evidence type="ECO:0000313" key="1">
    <source>
        <dbReference type="EMBL" id="KAF6034702.1"/>
    </source>
</evidence>
<protein>
    <submittedName>
        <fullName evidence="1">Uncharacterized protein</fullName>
    </submittedName>
</protein>
<name>A0A7J7K7U2_BUGNE</name>
<comment type="caution">
    <text evidence="1">The sequence shown here is derived from an EMBL/GenBank/DDBJ whole genome shotgun (WGS) entry which is preliminary data.</text>
</comment>
<sequence length="78" mass="8722">MAGMKQYNEFLQAYLAANSGLPKTESIHKCTRKVEHCKKRSDGCNSSGTLIPLRHMVSIMFMIFLSLDNNDTLNNLGS</sequence>